<keyword evidence="5" id="KW-1133">Transmembrane helix</keyword>
<dbReference type="GO" id="GO:0016301">
    <property type="term" value="F:kinase activity"/>
    <property type="evidence" value="ECO:0007669"/>
    <property type="project" value="UniProtKB-KW"/>
</dbReference>
<dbReference type="SUPFAM" id="SSF55874">
    <property type="entry name" value="ATPase domain of HSP90 chaperone/DNA topoisomerase II/histidine kinase"/>
    <property type="match status" value="1"/>
</dbReference>
<keyword evidence="5" id="KW-0812">Transmembrane</keyword>
<dbReference type="EMBL" id="FNWX01000049">
    <property type="protein sequence ID" value="SEH90722.1"/>
    <property type="molecule type" value="Genomic_DNA"/>
</dbReference>
<evidence type="ECO:0000256" key="5">
    <source>
        <dbReference type="SAM" id="Phobius"/>
    </source>
</evidence>
<feature type="repeat" description="TPR" evidence="4">
    <location>
        <begin position="114"/>
        <end position="147"/>
    </location>
</feature>
<feature type="transmembrane region" description="Helical" evidence="5">
    <location>
        <begin position="341"/>
        <end position="361"/>
    </location>
</feature>
<dbReference type="PANTHER" id="PTHR24421">
    <property type="entry name" value="NITRATE/NITRITE SENSOR PROTEIN NARX-RELATED"/>
    <property type="match status" value="1"/>
</dbReference>
<evidence type="ECO:0000313" key="6">
    <source>
        <dbReference type="EMBL" id="SEH90722.1"/>
    </source>
</evidence>
<dbReference type="RefSeq" id="WP_143036786.1">
    <property type="nucleotide sequence ID" value="NZ_FNWX01000049.1"/>
</dbReference>
<dbReference type="PROSITE" id="PS51257">
    <property type="entry name" value="PROKAR_LIPOPROTEIN"/>
    <property type="match status" value="1"/>
</dbReference>
<dbReference type="PROSITE" id="PS50005">
    <property type="entry name" value="TPR"/>
    <property type="match status" value="1"/>
</dbReference>
<dbReference type="SUPFAM" id="SSF48452">
    <property type="entry name" value="TPR-like"/>
    <property type="match status" value="2"/>
</dbReference>
<sequence>MRLFLYLLLFFLVFSCKKEEKHSSIEKSGRQTNFFYEKSFVFLDQEKLDSAYLYFNKSKEFFQRKNDSLGVAKCIVNIAILQEKVGDNYGSIESSLSAFKLLKEKDTLHYSFIFSNYNNLGVASYNLKNYNDAKRFYNKALSFTNDPIDKIMTANNIAIVYHNEKRYNKAVSIYKKLLDSLGSKSEFYPKILINYSRSKWFQNSKYNPVGNYLIAEKLSQKAGDDWTTDAAYSYLSAYYLNKAKDSSRYYATKMLELSKKLKYPADELEALQILVKVAHGEENQEFFDRFVTLQDSVLLAQNKAKNQFALIRFESEKTKSENLILQKEKVLQKFKMEKQKLMIWLLIVIFVCAGSAGFMWVRRRRKRLILEAENKLQEQRLDFSKKVHDVVANGLYEVISTIENQNDIPKEKILDKLEIMYEKSRDLSYEDHQDIEFYEKISGLIGSFDNDETRIIIIGNDSTFWEDISADAFEELFQVIRELLINMKKHSDASQVIIRFNKNDMFNEISYSDNGIGISENKEEKNGFTNIRSRLRKINADMTIDKNSPGLKLLIKYAP</sequence>
<dbReference type="PANTHER" id="PTHR24421:SF60">
    <property type="entry name" value="SENSOR HISTIDINE KINASE COMP"/>
    <property type="match status" value="1"/>
</dbReference>
<protein>
    <submittedName>
        <fullName evidence="6">Tetratricopeptide repeat-containing protein</fullName>
    </submittedName>
</protein>
<reference evidence="7" key="1">
    <citation type="submission" date="2016-10" db="EMBL/GenBank/DDBJ databases">
        <authorList>
            <person name="Varghese N."/>
            <person name="Submissions S."/>
        </authorList>
    </citation>
    <scope>NUCLEOTIDE SEQUENCE [LARGE SCALE GENOMIC DNA]</scope>
    <source>
        <strain evidence="7">DSM 19326</strain>
    </source>
</reference>
<keyword evidence="7" id="KW-1185">Reference proteome</keyword>
<organism evidence="6 7">
    <name type="scientific">Epilithonimonas hominis</name>
    <dbReference type="NCBI Taxonomy" id="420404"/>
    <lineage>
        <taxon>Bacteria</taxon>
        <taxon>Pseudomonadati</taxon>
        <taxon>Bacteroidota</taxon>
        <taxon>Flavobacteriia</taxon>
        <taxon>Flavobacteriales</taxon>
        <taxon>Weeksellaceae</taxon>
        <taxon>Chryseobacterium group</taxon>
        <taxon>Epilithonimonas</taxon>
    </lineage>
</organism>
<dbReference type="AlphaFoldDB" id="A0A1H6LYR7"/>
<keyword evidence="5" id="KW-0472">Membrane</keyword>
<keyword evidence="3" id="KW-0902">Two-component regulatory system</keyword>
<dbReference type="InterPro" id="IPR019734">
    <property type="entry name" value="TPR_rpt"/>
</dbReference>
<evidence type="ECO:0000256" key="3">
    <source>
        <dbReference type="ARBA" id="ARBA00023012"/>
    </source>
</evidence>
<proteinExistence type="predicted"/>
<evidence type="ECO:0000256" key="1">
    <source>
        <dbReference type="ARBA" id="ARBA00022679"/>
    </source>
</evidence>
<evidence type="ECO:0000256" key="2">
    <source>
        <dbReference type="ARBA" id="ARBA00022777"/>
    </source>
</evidence>
<keyword evidence="4" id="KW-0802">TPR repeat</keyword>
<dbReference type="Gene3D" id="3.30.565.10">
    <property type="entry name" value="Histidine kinase-like ATPase, C-terminal domain"/>
    <property type="match status" value="1"/>
</dbReference>
<name>A0A1H6LYR7_9FLAO</name>
<dbReference type="Gene3D" id="1.25.40.10">
    <property type="entry name" value="Tetratricopeptide repeat domain"/>
    <property type="match status" value="1"/>
</dbReference>
<dbReference type="Pfam" id="PF13181">
    <property type="entry name" value="TPR_8"/>
    <property type="match status" value="2"/>
</dbReference>
<evidence type="ECO:0000313" key="7">
    <source>
        <dbReference type="Proteomes" id="UP000198555"/>
    </source>
</evidence>
<dbReference type="InterPro" id="IPR050482">
    <property type="entry name" value="Sensor_HK_TwoCompSys"/>
</dbReference>
<gene>
    <name evidence="6" type="ORF">SAMN05421793_14911</name>
</gene>
<dbReference type="STRING" id="420404.SAMN05421793_14911"/>
<dbReference type="GO" id="GO:0000160">
    <property type="term" value="P:phosphorelay signal transduction system"/>
    <property type="evidence" value="ECO:0007669"/>
    <property type="project" value="UniProtKB-KW"/>
</dbReference>
<dbReference type="InterPro" id="IPR011990">
    <property type="entry name" value="TPR-like_helical_dom_sf"/>
</dbReference>
<dbReference type="SMART" id="SM00028">
    <property type="entry name" value="TPR"/>
    <property type="match status" value="3"/>
</dbReference>
<keyword evidence="1" id="KW-0808">Transferase</keyword>
<dbReference type="Proteomes" id="UP000198555">
    <property type="component" value="Unassembled WGS sequence"/>
</dbReference>
<accession>A0A1H6LYR7</accession>
<keyword evidence="2" id="KW-0418">Kinase</keyword>
<dbReference type="InterPro" id="IPR036890">
    <property type="entry name" value="HATPase_C_sf"/>
</dbReference>
<evidence type="ECO:0000256" key="4">
    <source>
        <dbReference type="PROSITE-ProRule" id="PRU00339"/>
    </source>
</evidence>